<dbReference type="Gene3D" id="1.25.40.20">
    <property type="entry name" value="Ankyrin repeat-containing domain"/>
    <property type="match status" value="1"/>
</dbReference>
<evidence type="ECO:0000313" key="7">
    <source>
        <dbReference type="Proteomes" id="UP001175211"/>
    </source>
</evidence>
<dbReference type="Proteomes" id="UP001175211">
    <property type="component" value="Unassembled WGS sequence"/>
</dbReference>
<keyword evidence="2" id="KW-0040">ANK repeat</keyword>
<evidence type="ECO:0000259" key="4">
    <source>
        <dbReference type="Pfam" id="PF22939"/>
    </source>
</evidence>
<proteinExistence type="predicted"/>
<comment type="caution">
    <text evidence="6">The sequence shown here is derived from an EMBL/GenBank/DDBJ whole genome shotgun (WGS) entry which is preliminary data.</text>
</comment>
<dbReference type="InterPro" id="IPR002110">
    <property type="entry name" value="Ankyrin_rpt"/>
</dbReference>
<dbReference type="InterPro" id="IPR036770">
    <property type="entry name" value="Ankyrin_rpt-contain_sf"/>
</dbReference>
<evidence type="ECO:0008006" key="8">
    <source>
        <dbReference type="Google" id="ProtNLM"/>
    </source>
</evidence>
<feature type="domain" description="Nephrocystin 3-like N-terminal" evidence="5">
    <location>
        <begin position="187"/>
        <end position="351"/>
    </location>
</feature>
<dbReference type="GeneID" id="85364593"/>
<dbReference type="SMART" id="SM00248">
    <property type="entry name" value="ANK"/>
    <property type="match status" value="7"/>
</dbReference>
<dbReference type="PROSITE" id="PS50297">
    <property type="entry name" value="ANK_REP_REGION"/>
    <property type="match status" value="1"/>
</dbReference>
<feature type="domain" description="GPI inositol-deacylase winged helix" evidence="4">
    <location>
        <begin position="462"/>
        <end position="538"/>
    </location>
</feature>
<keyword evidence="1" id="KW-0677">Repeat</keyword>
<dbReference type="SUPFAM" id="SSF52540">
    <property type="entry name" value="P-loop containing nucleoside triphosphate hydrolases"/>
    <property type="match status" value="1"/>
</dbReference>
<dbReference type="PANTHER" id="PTHR10039">
    <property type="entry name" value="AMELOGENIN"/>
    <property type="match status" value="1"/>
</dbReference>
<dbReference type="RefSeq" id="XP_060322843.1">
    <property type="nucleotide sequence ID" value="XM_060481045.1"/>
</dbReference>
<evidence type="ECO:0000256" key="1">
    <source>
        <dbReference type="ARBA" id="ARBA00022737"/>
    </source>
</evidence>
<dbReference type="PROSITE" id="PS50088">
    <property type="entry name" value="ANK_REPEAT"/>
    <property type="match status" value="1"/>
</dbReference>
<reference evidence="6" key="1">
    <citation type="submission" date="2023-06" db="EMBL/GenBank/DDBJ databases">
        <authorList>
            <consortium name="Lawrence Berkeley National Laboratory"/>
            <person name="Ahrendt S."/>
            <person name="Sahu N."/>
            <person name="Indic B."/>
            <person name="Wong-Bajracharya J."/>
            <person name="Merenyi Z."/>
            <person name="Ke H.-M."/>
            <person name="Monk M."/>
            <person name="Kocsube S."/>
            <person name="Drula E."/>
            <person name="Lipzen A."/>
            <person name="Balint B."/>
            <person name="Henrissat B."/>
            <person name="Andreopoulos B."/>
            <person name="Martin F.M."/>
            <person name="Harder C.B."/>
            <person name="Rigling D."/>
            <person name="Ford K.L."/>
            <person name="Foster G.D."/>
            <person name="Pangilinan J."/>
            <person name="Papanicolaou A."/>
            <person name="Barry K."/>
            <person name="LaButti K."/>
            <person name="Viragh M."/>
            <person name="Koriabine M."/>
            <person name="Yan M."/>
            <person name="Riley R."/>
            <person name="Champramary S."/>
            <person name="Plett K.L."/>
            <person name="Tsai I.J."/>
            <person name="Slot J."/>
            <person name="Sipos G."/>
            <person name="Plett J."/>
            <person name="Nagy L.G."/>
            <person name="Grigoriev I.V."/>
        </authorList>
    </citation>
    <scope>NUCLEOTIDE SEQUENCE</scope>
    <source>
        <strain evidence="6">CCBAS 213</strain>
    </source>
</reference>
<feature type="repeat" description="ANK" evidence="2">
    <location>
        <begin position="775"/>
        <end position="807"/>
    </location>
</feature>
<sequence length="915" mass="102601">MVEALGTASSVGPLIQKSRTITTYLKNIKEAPKELDKLLKELRDLEIALTMVELHTRSVTEDDLWLVTLQELETTLDELTEILNKLKKRLEDTSSWMRRMLQWPFTKDGMEEDLGKLERIKSLLLVAAQHNHLALSRAVQRSREVLETTYLTNQLQMDREAAYVAAWLTPLDYNCVQHDKLEQRASDTGAWFFKSPQFLSWTDISKAPSTLWCFGDPGVGKTIFASVIVDHLRVKFNAEETLVLCTFCDYRSAATQTVTNVICSLLKQFIQARLSLTDSIKSFYNRYSRNGTRPSLDGITNLLSQELEPFRHVYIILDALDEFNKNLGGRKELIDILRALGDNICLLVTSRNIHTIRSLFVADTKLDIRADGADIRKTILVKLKQGYLPISLKGGKNIREKILKTVVEKADGVQVSYACSSSISRQFPQITNGLSRSWILKLPNTIEHAYEYLLTKIDSQPNKDLAYRIFGWIAFAERPLTGSELQHALAVEPRSKSLSARNIVSYNIITKVCAGFVVRDRQGSPSFVHHSMQEFFISRKAKLFPYIQEDITRTCLAYMSLDIFSSPDSFMLELFCNSLEVYPFLRYSSNNWTYHARKCTRDTVENEILTFLPTRAKVALSFEEPPYSQPEVQRTPAWFAARYGLVHVMEAGQLAFVELLLSRDDWDVDVNRAGKIMLPHSFAEIGHQFRGFGLEDIFVCSPLCTPLIAAASNGHERTVERLLQSSKMETLNASSSSGMTALSTAISDEHVGVVKLLLSQPDTDTSITYNNLGLDALTPIMLAAGIGNEDILRILLERGDDPDAATPKGIMALHCASMYGHSRIVEILLMTGRVDINAVDHLGYTALMKAAIGTSRMAMQTVKVLSEHTGIDIMAKNVNGRSAYSLAVGAGHGKIVTYLASKRHTRSTDADLSTL</sequence>
<keyword evidence="7" id="KW-1185">Reference proteome</keyword>
<evidence type="ECO:0000256" key="3">
    <source>
        <dbReference type="SAM" id="Coils"/>
    </source>
</evidence>
<protein>
    <recommendedName>
        <fullName evidence="8">NACHT domain-containing protein</fullName>
    </recommendedName>
</protein>
<evidence type="ECO:0000256" key="2">
    <source>
        <dbReference type="PROSITE-ProRule" id="PRU00023"/>
    </source>
</evidence>
<dbReference type="InterPro" id="IPR056884">
    <property type="entry name" value="NPHP3-like_N"/>
</dbReference>
<dbReference type="Pfam" id="PF22939">
    <property type="entry name" value="WHD_GPIID"/>
    <property type="match status" value="1"/>
</dbReference>
<name>A0AA39JCK0_ARMTA</name>
<accession>A0AA39JCK0</accession>
<dbReference type="PANTHER" id="PTHR10039:SF15">
    <property type="entry name" value="NACHT DOMAIN-CONTAINING PROTEIN"/>
    <property type="match status" value="1"/>
</dbReference>
<dbReference type="InterPro" id="IPR054471">
    <property type="entry name" value="GPIID_WHD"/>
</dbReference>
<organism evidence="6 7">
    <name type="scientific">Armillaria tabescens</name>
    <name type="common">Ringless honey mushroom</name>
    <name type="synonym">Agaricus tabescens</name>
    <dbReference type="NCBI Taxonomy" id="1929756"/>
    <lineage>
        <taxon>Eukaryota</taxon>
        <taxon>Fungi</taxon>
        <taxon>Dikarya</taxon>
        <taxon>Basidiomycota</taxon>
        <taxon>Agaricomycotina</taxon>
        <taxon>Agaricomycetes</taxon>
        <taxon>Agaricomycetidae</taxon>
        <taxon>Agaricales</taxon>
        <taxon>Marasmiineae</taxon>
        <taxon>Physalacriaceae</taxon>
        <taxon>Desarmillaria</taxon>
    </lineage>
</organism>
<evidence type="ECO:0000313" key="6">
    <source>
        <dbReference type="EMBL" id="KAK0438163.1"/>
    </source>
</evidence>
<evidence type="ECO:0000259" key="5">
    <source>
        <dbReference type="Pfam" id="PF24883"/>
    </source>
</evidence>
<dbReference type="Pfam" id="PF00023">
    <property type="entry name" value="Ank"/>
    <property type="match status" value="1"/>
</dbReference>
<dbReference type="Pfam" id="PF12796">
    <property type="entry name" value="Ank_2"/>
    <property type="match status" value="2"/>
</dbReference>
<dbReference type="SUPFAM" id="SSF48403">
    <property type="entry name" value="Ankyrin repeat"/>
    <property type="match status" value="1"/>
</dbReference>
<feature type="coiled-coil region" evidence="3">
    <location>
        <begin position="28"/>
        <end position="89"/>
    </location>
</feature>
<keyword evidence="3" id="KW-0175">Coiled coil</keyword>
<dbReference type="Pfam" id="PF24883">
    <property type="entry name" value="NPHP3_N"/>
    <property type="match status" value="1"/>
</dbReference>
<gene>
    <name evidence="6" type="ORF">EV420DRAFT_1769796</name>
</gene>
<dbReference type="AlphaFoldDB" id="A0AA39JCK0"/>
<dbReference type="EMBL" id="JAUEPS010000101">
    <property type="protein sequence ID" value="KAK0438163.1"/>
    <property type="molecule type" value="Genomic_DNA"/>
</dbReference>
<dbReference type="InterPro" id="IPR027417">
    <property type="entry name" value="P-loop_NTPase"/>
</dbReference>
<dbReference type="Gene3D" id="3.40.50.300">
    <property type="entry name" value="P-loop containing nucleotide triphosphate hydrolases"/>
    <property type="match status" value="1"/>
</dbReference>